<proteinExistence type="predicted"/>
<dbReference type="Proteomes" id="UP000192393">
    <property type="component" value="Unassembled WGS sequence"/>
</dbReference>
<dbReference type="STRING" id="1434700.SAMN06296427_10316"/>
<dbReference type="RefSeq" id="WP_084016617.1">
    <property type="nucleotide sequence ID" value="NZ_FWXS01000003.1"/>
</dbReference>
<name>A0A1W1ZKL5_9FLAO</name>
<protein>
    <submittedName>
        <fullName evidence="1">Gliding motility-associated C-terminal domain-containing protein</fullName>
    </submittedName>
</protein>
<dbReference type="EMBL" id="FWXS01000003">
    <property type="protein sequence ID" value="SMC48783.1"/>
    <property type="molecule type" value="Genomic_DNA"/>
</dbReference>
<dbReference type="InterPro" id="IPR026341">
    <property type="entry name" value="T9SS_type_B"/>
</dbReference>
<sequence length="337" mass="37668">MQVLLFWGSTLYGQQTTCIGSSHIYRVDENENGGNGTTGSTYSWTVVEPAFQGTISNIPGFPSGNQIEINWGSTPEGQYTLIVTETFNGCSNPQQITVTLRDGIEIDTLEDLLICPDGGSVTFNAGFGYDSYAWYNDADELLSTARELTVEIPGTYRLEVRSANCAATELVEAVPIEFPIFVVNTDVYNSIVVEHIAGNVDELEYQLEDMEGNVIKPWQVGNIFNGVKEGIYIIRIRTWDASCYTYKTAITVSIPNAITPNGDGYNDHWDLSRLQNYAPDARVEVYDRYGKFIHALSKENNFRWDGYYLGRPLPSSSYVYIMKIGGEKFTGYLLIKN</sequence>
<dbReference type="OrthoDB" id="9765926at2"/>
<keyword evidence="2" id="KW-1185">Reference proteome</keyword>
<organism evidence="1 2">
    <name type="scientific">Moheibacter sediminis</name>
    <dbReference type="NCBI Taxonomy" id="1434700"/>
    <lineage>
        <taxon>Bacteria</taxon>
        <taxon>Pseudomonadati</taxon>
        <taxon>Bacteroidota</taxon>
        <taxon>Flavobacteriia</taxon>
        <taxon>Flavobacteriales</taxon>
        <taxon>Weeksellaceae</taxon>
        <taxon>Moheibacter</taxon>
    </lineage>
</organism>
<gene>
    <name evidence="1" type="ORF">SAMN06296427_10316</name>
</gene>
<dbReference type="Pfam" id="PF13585">
    <property type="entry name" value="CHU_C"/>
    <property type="match status" value="1"/>
</dbReference>
<dbReference type="AlphaFoldDB" id="A0A1W1ZKL5"/>
<accession>A0A1W1ZKL5</accession>
<dbReference type="NCBIfam" id="TIGR04131">
    <property type="entry name" value="Bac_Flav_CTERM"/>
    <property type="match status" value="1"/>
</dbReference>
<evidence type="ECO:0000313" key="2">
    <source>
        <dbReference type="Proteomes" id="UP000192393"/>
    </source>
</evidence>
<evidence type="ECO:0000313" key="1">
    <source>
        <dbReference type="EMBL" id="SMC48783.1"/>
    </source>
</evidence>
<reference evidence="1 2" key="1">
    <citation type="submission" date="2017-04" db="EMBL/GenBank/DDBJ databases">
        <authorList>
            <person name="Afonso C.L."/>
            <person name="Miller P.J."/>
            <person name="Scott M.A."/>
            <person name="Spackman E."/>
            <person name="Goraichik I."/>
            <person name="Dimitrov K.M."/>
            <person name="Suarez D.L."/>
            <person name="Swayne D.E."/>
        </authorList>
    </citation>
    <scope>NUCLEOTIDE SEQUENCE [LARGE SCALE GENOMIC DNA]</scope>
    <source>
        <strain evidence="1 2">CGMCC 1.12708</strain>
    </source>
</reference>